<evidence type="ECO:0000313" key="2">
    <source>
        <dbReference type="EMBL" id="MBB6130606.1"/>
    </source>
</evidence>
<evidence type="ECO:0000259" key="1">
    <source>
        <dbReference type="Pfam" id="PF05368"/>
    </source>
</evidence>
<comment type="caution">
    <text evidence="2">The sequence shown here is derived from an EMBL/GenBank/DDBJ whole genome shotgun (WGS) entry which is preliminary data.</text>
</comment>
<sequence length="288" mass="31229">MLLITGATGKMGGIVIETMLKNGISSNQIVALVRDEDKATALKAKGIDVRIGDYDNRHSLDEAMKGIDKVLLVSGLDTSKLVEQHRNVTDAAKGAGVKCLAYTSNCLKDRETLVNNIMRTHFETEDLIIASGMNYLIFRNVLYMDSMAGYMLGKDVLEKGINLPAGDGSVSYALRSDEAEAIGNVLSTDNCASRIFNFTNTRTYSFEDVANALSELSGKTVTYTPLTMDIYIAEARTKGVPKHALEMIAPFYTDIANGQGSTVSTDLEEALGRKPVDLKSGLKLLLNL</sequence>
<dbReference type="InterPro" id="IPR008030">
    <property type="entry name" value="NmrA-like"/>
</dbReference>
<keyword evidence="2" id="KW-0560">Oxidoreductase</keyword>
<dbReference type="Proteomes" id="UP000548326">
    <property type="component" value="Unassembled WGS sequence"/>
</dbReference>
<dbReference type="CDD" id="cd05269">
    <property type="entry name" value="TMR_SDR_a"/>
    <property type="match status" value="1"/>
</dbReference>
<dbReference type="InterPro" id="IPR036291">
    <property type="entry name" value="NAD(P)-bd_dom_sf"/>
</dbReference>
<proteinExistence type="predicted"/>
<protein>
    <submittedName>
        <fullName evidence="2">NAD(P)H dehydrogenase (Quinone)</fullName>
        <ecNumber evidence="2">1.6.5.2</ecNumber>
    </submittedName>
</protein>
<dbReference type="Gene3D" id="3.90.25.10">
    <property type="entry name" value="UDP-galactose 4-epimerase, domain 1"/>
    <property type="match status" value="1"/>
</dbReference>
<dbReference type="GO" id="GO:0003955">
    <property type="term" value="F:NAD(P)H dehydrogenase (quinone) activity"/>
    <property type="evidence" value="ECO:0007669"/>
    <property type="project" value="UniProtKB-EC"/>
</dbReference>
<organism evidence="2 3">
    <name type="scientific">Mucilaginibacter lappiensis</name>
    <dbReference type="NCBI Taxonomy" id="354630"/>
    <lineage>
        <taxon>Bacteria</taxon>
        <taxon>Pseudomonadati</taxon>
        <taxon>Bacteroidota</taxon>
        <taxon>Sphingobacteriia</taxon>
        <taxon>Sphingobacteriales</taxon>
        <taxon>Sphingobacteriaceae</taxon>
        <taxon>Mucilaginibacter</taxon>
    </lineage>
</organism>
<dbReference type="InterPro" id="IPR052718">
    <property type="entry name" value="NmrA-type_oxidoreductase"/>
</dbReference>
<dbReference type="PANTHER" id="PTHR47129:SF1">
    <property type="entry name" value="NMRA-LIKE DOMAIN-CONTAINING PROTEIN"/>
    <property type="match status" value="1"/>
</dbReference>
<dbReference type="AlphaFoldDB" id="A0A841JLY2"/>
<feature type="domain" description="NmrA-like" evidence="1">
    <location>
        <begin position="2"/>
        <end position="248"/>
    </location>
</feature>
<dbReference type="RefSeq" id="WP_183589335.1">
    <property type="nucleotide sequence ID" value="NZ_JACHCA010000016.1"/>
</dbReference>
<dbReference type="EMBL" id="JACHCA010000016">
    <property type="protein sequence ID" value="MBB6130606.1"/>
    <property type="molecule type" value="Genomic_DNA"/>
</dbReference>
<dbReference type="PANTHER" id="PTHR47129">
    <property type="entry name" value="QUINONE OXIDOREDUCTASE 2"/>
    <property type="match status" value="1"/>
</dbReference>
<dbReference type="SUPFAM" id="SSF51735">
    <property type="entry name" value="NAD(P)-binding Rossmann-fold domains"/>
    <property type="match status" value="1"/>
</dbReference>
<name>A0A841JLY2_9SPHI</name>
<reference evidence="2 3" key="1">
    <citation type="submission" date="2020-08" db="EMBL/GenBank/DDBJ databases">
        <title>Genomic Encyclopedia of Type Strains, Phase IV (KMG-V): Genome sequencing to study the core and pangenomes of soil and plant-associated prokaryotes.</title>
        <authorList>
            <person name="Whitman W."/>
        </authorList>
    </citation>
    <scope>NUCLEOTIDE SEQUENCE [LARGE SCALE GENOMIC DNA]</scope>
    <source>
        <strain evidence="2 3">MP601</strain>
    </source>
</reference>
<dbReference type="Pfam" id="PF05368">
    <property type="entry name" value="NmrA"/>
    <property type="match status" value="1"/>
</dbReference>
<evidence type="ECO:0000313" key="3">
    <source>
        <dbReference type="Proteomes" id="UP000548326"/>
    </source>
</evidence>
<accession>A0A841JLY2</accession>
<gene>
    <name evidence="2" type="ORF">HDF22_004749</name>
</gene>
<dbReference type="Gene3D" id="3.40.50.720">
    <property type="entry name" value="NAD(P)-binding Rossmann-like Domain"/>
    <property type="match status" value="1"/>
</dbReference>
<dbReference type="EC" id="1.6.5.2" evidence="2"/>